<feature type="short sequence motif" description="Histidine triad motif" evidence="4">
    <location>
        <begin position="119"/>
        <end position="123"/>
    </location>
</feature>
<gene>
    <name evidence="6" type="ordered locus">Afer_1228</name>
</gene>
<reference evidence="6 7" key="1">
    <citation type="journal article" date="2009" name="Stand. Genomic Sci.">
        <title>Complete genome sequence of Acidimicrobium ferrooxidans type strain (ICP).</title>
        <authorList>
            <person name="Clum A."/>
            <person name="Nolan M."/>
            <person name="Lang E."/>
            <person name="Glavina Del Rio T."/>
            <person name="Tice H."/>
            <person name="Copeland A."/>
            <person name="Cheng J.F."/>
            <person name="Lucas S."/>
            <person name="Chen F."/>
            <person name="Bruce D."/>
            <person name="Goodwin L."/>
            <person name="Pitluck S."/>
            <person name="Ivanova N."/>
            <person name="Mavrommatis K."/>
            <person name="Mikhailova N."/>
            <person name="Pati A."/>
            <person name="Chen A."/>
            <person name="Palaniappan K."/>
            <person name="Goker M."/>
            <person name="Spring S."/>
            <person name="Land M."/>
            <person name="Hauser L."/>
            <person name="Chang Y.J."/>
            <person name="Jeffries C.C."/>
            <person name="Chain P."/>
            <person name="Bristow J."/>
            <person name="Eisen J.A."/>
            <person name="Markowitz V."/>
            <person name="Hugenholtz P."/>
            <person name="Kyrpides N.C."/>
            <person name="Klenk H.P."/>
            <person name="Lapidus A."/>
        </authorList>
    </citation>
    <scope>NUCLEOTIDE SEQUENCE [LARGE SCALE GENOMIC DNA]</scope>
    <source>
        <strain evidence="7">DSM 10331 / JCM 15462 / NBRC 103882 / ICP</strain>
    </source>
</reference>
<dbReference type="EMBL" id="CP001631">
    <property type="protein sequence ID" value="ACU54159.1"/>
    <property type="molecule type" value="Genomic_DNA"/>
</dbReference>
<feature type="binding site" evidence="3">
    <location>
        <position position="51"/>
    </location>
    <ligand>
        <name>substrate</name>
    </ligand>
</feature>
<dbReference type="KEGG" id="afo:Afer_1228"/>
<dbReference type="STRING" id="525909.Afer_1228"/>
<dbReference type="InterPro" id="IPR039383">
    <property type="entry name" value="FHIT"/>
</dbReference>
<dbReference type="Gene3D" id="3.30.428.10">
    <property type="entry name" value="HIT-like"/>
    <property type="match status" value="1"/>
</dbReference>
<dbReference type="InterPro" id="IPR011146">
    <property type="entry name" value="HIT-like"/>
</dbReference>
<sequence length="163" mass="17615">MDYLWAGWRSAFVTQGAPAVDGCVLCAIGDGADGADDLVVARRARAFCVLNLYPYTSGHLMVVPRRHGSDLGALSHEELGEMWELVREGMAALESAYHPQGINLGLNLGRASGAGIVEHLHVHVVPRWVGDANFMVTAAQTRVLPEALGDTRDRLRRAWPASS</sequence>
<protein>
    <submittedName>
        <fullName evidence="6">Histidine triad (HIT) protein</fullName>
    </submittedName>
</protein>
<dbReference type="InterPro" id="IPR052908">
    <property type="entry name" value="AP-4-A_phosphorylase"/>
</dbReference>
<evidence type="ECO:0000256" key="1">
    <source>
        <dbReference type="ARBA" id="ARBA00022741"/>
    </source>
</evidence>
<dbReference type="GO" id="GO:0003824">
    <property type="term" value="F:catalytic activity"/>
    <property type="evidence" value="ECO:0007669"/>
    <property type="project" value="InterPro"/>
</dbReference>
<dbReference type="Pfam" id="PF01230">
    <property type="entry name" value="HIT"/>
    <property type="match status" value="1"/>
</dbReference>
<dbReference type="PANTHER" id="PTHR42997:SF1">
    <property type="entry name" value="AP-4-A PHOSPHORYLASE"/>
    <property type="match status" value="1"/>
</dbReference>
<dbReference type="PROSITE" id="PS51084">
    <property type="entry name" value="HIT_2"/>
    <property type="match status" value="1"/>
</dbReference>
<dbReference type="eggNOG" id="COG0537">
    <property type="taxonomic scope" value="Bacteria"/>
</dbReference>
<feature type="binding site" evidence="3">
    <location>
        <begin position="113"/>
        <end position="117"/>
    </location>
    <ligand>
        <name>substrate</name>
    </ligand>
</feature>
<feature type="domain" description="HIT" evidence="5">
    <location>
        <begin position="24"/>
        <end position="134"/>
    </location>
</feature>
<dbReference type="OrthoDB" id="9784774at2"/>
<dbReference type="InterPro" id="IPR036265">
    <property type="entry name" value="HIT-like_sf"/>
</dbReference>
<dbReference type="Proteomes" id="UP000000771">
    <property type="component" value="Chromosome"/>
</dbReference>
<feature type="binding site" evidence="3">
    <location>
        <position position="123"/>
    </location>
    <ligand>
        <name>substrate</name>
    </ligand>
</feature>
<keyword evidence="1" id="KW-0547">Nucleotide-binding</keyword>
<proteinExistence type="predicted"/>
<dbReference type="HOGENOM" id="CLU_056776_1_2_11"/>
<dbReference type="PANTHER" id="PTHR42997">
    <property type="entry name" value="HIT FAMILY HYDROLASE"/>
    <property type="match status" value="1"/>
</dbReference>
<evidence type="ECO:0000313" key="7">
    <source>
        <dbReference type="Proteomes" id="UP000000771"/>
    </source>
</evidence>
<feature type="active site" description="Tele-AMP-histidine intermediate" evidence="2">
    <location>
        <position position="121"/>
    </location>
</feature>
<dbReference type="SUPFAM" id="SSF54197">
    <property type="entry name" value="HIT-like"/>
    <property type="match status" value="1"/>
</dbReference>
<name>C7LZK1_ACIFD</name>
<evidence type="ECO:0000259" key="5">
    <source>
        <dbReference type="PROSITE" id="PS51084"/>
    </source>
</evidence>
<organism evidence="6 7">
    <name type="scientific">Acidimicrobium ferrooxidans (strain DSM 10331 / JCM 15462 / NBRC 103882 / ICP)</name>
    <dbReference type="NCBI Taxonomy" id="525909"/>
    <lineage>
        <taxon>Bacteria</taxon>
        <taxon>Bacillati</taxon>
        <taxon>Actinomycetota</taxon>
        <taxon>Acidimicrobiia</taxon>
        <taxon>Acidimicrobiales</taxon>
        <taxon>Acidimicrobiaceae</taxon>
        <taxon>Acidimicrobium</taxon>
    </lineage>
</organism>
<accession>C7LZK1</accession>
<dbReference type="AlphaFoldDB" id="C7LZK1"/>
<evidence type="ECO:0000256" key="2">
    <source>
        <dbReference type="PIRSR" id="PIRSR639383-1"/>
    </source>
</evidence>
<dbReference type="GO" id="GO:0000166">
    <property type="term" value="F:nucleotide binding"/>
    <property type="evidence" value="ECO:0007669"/>
    <property type="project" value="UniProtKB-KW"/>
</dbReference>
<evidence type="ECO:0000256" key="4">
    <source>
        <dbReference type="PROSITE-ProRule" id="PRU00464"/>
    </source>
</evidence>
<evidence type="ECO:0000256" key="3">
    <source>
        <dbReference type="PIRSR" id="PIRSR639383-2"/>
    </source>
</evidence>
<keyword evidence="7" id="KW-1185">Reference proteome</keyword>
<dbReference type="CDD" id="cd01275">
    <property type="entry name" value="FHIT"/>
    <property type="match status" value="1"/>
</dbReference>
<evidence type="ECO:0000313" key="6">
    <source>
        <dbReference type="EMBL" id="ACU54159.1"/>
    </source>
</evidence>
<dbReference type="RefSeq" id="WP_015798645.1">
    <property type="nucleotide sequence ID" value="NC_013124.1"/>
</dbReference>